<keyword evidence="3 13" id="KW-0227">DNA damage</keyword>
<organism evidence="17 18">
    <name type="scientific">Caldanaerobacter subterraneus</name>
    <dbReference type="NCBI Taxonomy" id="911092"/>
    <lineage>
        <taxon>Bacteria</taxon>
        <taxon>Bacillati</taxon>
        <taxon>Bacillota</taxon>
        <taxon>Clostridia</taxon>
        <taxon>Thermoanaerobacterales</taxon>
        <taxon>Thermoanaerobacteraceae</taxon>
        <taxon>Caldanaerobacter</taxon>
    </lineage>
</organism>
<dbReference type="Gene3D" id="3.90.320.10">
    <property type="match status" value="1"/>
</dbReference>
<reference evidence="17 18" key="1">
    <citation type="submission" date="2019-03" db="EMBL/GenBank/DDBJ databases">
        <title>Genomic Encyclopedia of Type Strains, Phase IV (KMG-IV): sequencing the most valuable type-strain genomes for metagenomic binning, comparative biology and taxonomic classification.</title>
        <authorList>
            <person name="Goeker M."/>
        </authorList>
    </citation>
    <scope>NUCLEOTIDE SEQUENCE [LARGE SCALE GENOMIC DNA]</scope>
    <source>
        <strain evidence="17 18">DSM 13054</strain>
    </source>
</reference>
<evidence type="ECO:0000256" key="2">
    <source>
        <dbReference type="ARBA" id="ARBA00022741"/>
    </source>
</evidence>
<evidence type="ECO:0000256" key="6">
    <source>
        <dbReference type="ARBA" id="ARBA00022839"/>
    </source>
</evidence>
<evidence type="ECO:0000313" key="18">
    <source>
        <dbReference type="Proteomes" id="UP000294886"/>
    </source>
</evidence>
<name>A0A4R2JWY9_9THEO</name>
<comment type="subunit">
    <text evidence="13">Heterodimer of AddA and AddB/RexB.</text>
</comment>
<dbReference type="GO" id="GO:0005829">
    <property type="term" value="C:cytosol"/>
    <property type="evidence" value="ECO:0007669"/>
    <property type="project" value="TreeGrafter"/>
</dbReference>
<feature type="binding site" evidence="14">
    <location>
        <begin position="24"/>
        <end position="31"/>
    </location>
    <ligand>
        <name>ATP</name>
        <dbReference type="ChEBI" id="CHEBI:30616"/>
    </ligand>
</feature>
<evidence type="ECO:0000256" key="1">
    <source>
        <dbReference type="ARBA" id="ARBA00022722"/>
    </source>
</evidence>
<dbReference type="CDD" id="cd17932">
    <property type="entry name" value="DEXQc_UvrD"/>
    <property type="match status" value="1"/>
</dbReference>
<dbReference type="InterPro" id="IPR014152">
    <property type="entry name" value="AddA"/>
</dbReference>
<dbReference type="GO" id="GO:0008408">
    <property type="term" value="F:3'-5' exonuclease activity"/>
    <property type="evidence" value="ECO:0007669"/>
    <property type="project" value="UniProtKB-UniRule"/>
</dbReference>
<dbReference type="NCBIfam" id="TIGR02785">
    <property type="entry name" value="addA_Gpos"/>
    <property type="match status" value="1"/>
</dbReference>
<evidence type="ECO:0000259" key="15">
    <source>
        <dbReference type="PROSITE" id="PS51198"/>
    </source>
</evidence>
<dbReference type="PANTHER" id="PTHR11070:SF48">
    <property type="entry name" value="ATP-DEPENDENT HELICASE_NUCLEASE SUBUNIT A"/>
    <property type="match status" value="1"/>
</dbReference>
<comment type="caution">
    <text evidence="17">The sequence shown here is derived from an EMBL/GenBank/DDBJ whole genome shotgun (WGS) entry which is preliminary data.</text>
</comment>
<comment type="catalytic activity">
    <reaction evidence="12 13">
        <text>ATP + H2O = ADP + phosphate + H(+)</text>
        <dbReference type="Rhea" id="RHEA:13065"/>
        <dbReference type="ChEBI" id="CHEBI:15377"/>
        <dbReference type="ChEBI" id="CHEBI:15378"/>
        <dbReference type="ChEBI" id="CHEBI:30616"/>
        <dbReference type="ChEBI" id="CHEBI:43474"/>
        <dbReference type="ChEBI" id="CHEBI:456216"/>
        <dbReference type="EC" id="5.6.2.4"/>
    </reaction>
</comment>
<dbReference type="InterPro" id="IPR011335">
    <property type="entry name" value="Restrct_endonuc-II-like"/>
</dbReference>
<evidence type="ECO:0000256" key="5">
    <source>
        <dbReference type="ARBA" id="ARBA00022806"/>
    </source>
</evidence>
<sequence length="1204" mass="141305">MEVKWTEEQREAITTRGKNVLVAAAAGSGKTAVLVERIINIVTDPEKPVDIDRLLVVTFTNAAASEMRERIAERLISLLDQHPEDKRLADQLTLLNKATITTIHSFCLDVVRKHFFLLDLDPSFRVGDDTETLLLKLEAMEELFEELYEKNDEGFLLLVESYGGTKGDQYLQDVLLKLYGFIRSLPWPEKWLNDVLEAFEVKEDFSFEDSKWAEVILDSIKVEILGLLNGMSVAIEKLREERGLEGYLSLFQSEAHHLKELIDSKSWNEFKKKIEAISFERLPKASKEADAEVKEEVRKLREDVKKRIREIRDKFFIDEEEEIKREIKKLYPVMKALADLILMFDKKYGEKKKEKGVIDFEDIEHFALKILSNEEVVSYYREKFEEIFIDEYQDSSLIQEAILSLIARDNPPNRFMVGDVKQSIYRFRQANPYIFFEKYTSYSQEGENKKILLYKNFRSRKEIIDAVNYIFEKIMSKNIGEVDYSEEEKLNYGANYESNPFEKENERTVEVHLIEREREEEFEEDEEILDDMQVEAHVVGERIKGLFREGFKVYDKEIGGYRPVEYRDICVLLRATEKWAYAFEEEFVKMGIPVFADTNAGYFDTAEIKTMLSLLQVIDNPMQDIPLLAVLRSPIFSFTEEELVDIRLEDADGTIYEALKKASLREDELGEKVRNFLDSLKRWQEKSIYMPVDEFLWYLYEETGFYSYVGAMPQGVERQANLRVLFERAKEYEETSFKGLFNFVNFINRLKTTSTDMGSAKTVGENENVVRVMSIHKSKGLEFPIVIVAGLGKQFNTKDLNEKILYHHFLGIGPEFVDYRRRLSYPSIVKEAIKYKIKLESLSEEMRVLYVALTRAKEKLILVASVKDIKERAKKWGKAKLLGKKISEYDVLKSRSYIDWIGSALIRHRDLKLLREFAEISPELEQDSSKWEVKIWNKRDVIVERKKDEGIEVLERLNALNLEGLHTEFRKEVEERLNYVYPYDRSSKLPAKLSVTEIKRILNDEVIDEETTSIFERRVLKTPLFLEKKRGLTPAERGIAMHLVMQKLDLSKDLSYRGIKEQIKDMVKNEILTEEQAKEVDANKIERFFKTPLGKRLLKAKEVRREVPFHIKISSREIYRDLPEVYQEEFIAVQGIIDCFFEEEGELVLIDYKTDYVENGKIEEIRDKYRVQIDLYGKALEEITGKKVKEKYIYLFFNDTIIKY</sequence>
<dbReference type="SUPFAM" id="SSF52980">
    <property type="entry name" value="Restriction endonuclease-like"/>
    <property type="match status" value="1"/>
</dbReference>
<dbReference type="GO" id="GO:0000724">
    <property type="term" value="P:double-strand break repair via homologous recombination"/>
    <property type="evidence" value="ECO:0007669"/>
    <property type="project" value="UniProtKB-UniRule"/>
</dbReference>
<dbReference type="PANTHER" id="PTHR11070">
    <property type="entry name" value="UVRD / RECB / PCRA DNA HELICASE FAMILY MEMBER"/>
    <property type="match status" value="1"/>
</dbReference>
<evidence type="ECO:0000313" key="17">
    <source>
        <dbReference type="EMBL" id="TCO61846.1"/>
    </source>
</evidence>
<dbReference type="AlphaFoldDB" id="A0A4R2JWY9"/>
<dbReference type="HAMAP" id="MF_01451">
    <property type="entry name" value="AddA"/>
    <property type="match status" value="1"/>
</dbReference>
<comment type="cofactor">
    <cofactor evidence="13">
        <name>Mg(2+)</name>
        <dbReference type="ChEBI" id="CHEBI:18420"/>
    </cofactor>
</comment>
<dbReference type="InterPro" id="IPR027417">
    <property type="entry name" value="P-loop_NTPase"/>
</dbReference>
<evidence type="ECO:0000256" key="13">
    <source>
        <dbReference type="HAMAP-Rule" id="MF_01451"/>
    </source>
</evidence>
<feature type="domain" description="UvrD-like helicase ATP-binding" evidence="15">
    <location>
        <begin position="3"/>
        <end position="460"/>
    </location>
</feature>
<dbReference type="SUPFAM" id="SSF52540">
    <property type="entry name" value="P-loop containing nucleoside triphosphate hydrolases"/>
    <property type="match status" value="1"/>
</dbReference>
<keyword evidence="7 13" id="KW-0067">ATP-binding</keyword>
<dbReference type="InterPro" id="IPR011604">
    <property type="entry name" value="PDDEXK-like_dom_sf"/>
</dbReference>
<comment type="function">
    <text evidence="13">The heterodimer acts as both an ATP-dependent DNA helicase and an ATP-dependent, dual-direction single-stranded exonuclease. Recognizes the chi site generating a DNA molecule suitable for the initiation of homologous recombination. The AddA nuclease domain is required for chi fragment generation; this subunit has the helicase and 3' -&gt; 5' nuclease activities.</text>
</comment>
<keyword evidence="1 13" id="KW-0540">Nuclease</keyword>
<evidence type="ECO:0000256" key="8">
    <source>
        <dbReference type="ARBA" id="ARBA00023125"/>
    </source>
</evidence>
<dbReference type="GO" id="GO:0005524">
    <property type="term" value="F:ATP binding"/>
    <property type="evidence" value="ECO:0007669"/>
    <property type="project" value="UniProtKB-UniRule"/>
</dbReference>
<keyword evidence="9 13" id="KW-0234">DNA repair</keyword>
<evidence type="ECO:0000256" key="10">
    <source>
        <dbReference type="ARBA" id="ARBA00023235"/>
    </source>
</evidence>
<dbReference type="GO" id="GO:0033202">
    <property type="term" value="C:DNA helicase complex"/>
    <property type="evidence" value="ECO:0007669"/>
    <property type="project" value="TreeGrafter"/>
</dbReference>
<dbReference type="Proteomes" id="UP000294886">
    <property type="component" value="Unassembled WGS sequence"/>
</dbReference>
<accession>A0A4R2JWY9</accession>
<comment type="similarity">
    <text evidence="13">Belongs to the helicase family. AddA subfamily.</text>
</comment>
<dbReference type="InterPro" id="IPR038726">
    <property type="entry name" value="PDDEXK_AddAB-type"/>
</dbReference>
<dbReference type="Gene3D" id="3.40.50.300">
    <property type="entry name" value="P-loop containing nucleotide triphosphate hydrolases"/>
    <property type="match status" value="4"/>
</dbReference>
<evidence type="ECO:0000256" key="9">
    <source>
        <dbReference type="ARBA" id="ARBA00023204"/>
    </source>
</evidence>
<evidence type="ECO:0000259" key="16">
    <source>
        <dbReference type="PROSITE" id="PS51217"/>
    </source>
</evidence>
<keyword evidence="4 13" id="KW-0378">Hydrolase</keyword>
<keyword evidence="2 13" id="KW-0547">Nucleotide-binding</keyword>
<gene>
    <name evidence="13" type="primary">addA</name>
    <name evidence="17" type="ORF">EV203_11741</name>
</gene>
<evidence type="ECO:0000256" key="14">
    <source>
        <dbReference type="PROSITE-ProRule" id="PRU00560"/>
    </source>
</evidence>
<dbReference type="Pfam" id="PF00580">
    <property type="entry name" value="UvrD-helicase"/>
    <property type="match status" value="1"/>
</dbReference>
<protein>
    <recommendedName>
        <fullName evidence="13">ATP-dependent helicase/nuclease subunit A</fullName>
        <ecNumber evidence="13">3.1.-.-</ecNumber>
        <ecNumber evidence="13">5.6.2.4</ecNumber>
    </recommendedName>
    <alternativeName>
        <fullName evidence="13">ATP-dependent helicase/nuclease AddA</fullName>
    </alternativeName>
    <alternativeName>
        <fullName evidence="13">DNA 3'-5' helicase AddA</fullName>
    </alternativeName>
</protein>
<dbReference type="Gene3D" id="1.10.274.50">
    <property type="match status" value="1"/>
</dbReference>
<dbReference type="Pfam" id="PF12705">
    <property type="entry name" value="PDDEXK_1"/>
    <property type="match status" value="1"/>
</dbReference>
<comment type="catalytic activity">
    <reaction evidence="11 13">
        <text>Couples ATP hydrolysis with the unwinding of duplex DNA by translocating in the 3'-5' direction.</text>
        <dbReference type="EC" id="5.6.2.4"/>
    </reaction>
</comment>
<dbReference type="PROSITE" id="PS51217">
    <property type="entry name" value="UVRD_HELICASE_CTER"/>
    <property type="match status" value="1"/>
</dbReference>
<dbReference type="InterPro" id="IPR014017">
    <property type="entry name" value="DNA_helicase_UvrD-like_C"/>
</dbReference>
<dbReference type="Pfam" id="PF13361">
    <property type="entry name" value="UvrD_C"/>
    <property type="match status" value="1"/>
</dbReference>
<dbReference type="FunFam" id="3.40.50.300:FF:001236">
    <property type="entry name" value="ATP-dependent helicase/nuclease subunit A"/>
    <property type="match status" value="1"/>
</dbReference>
<dbReference type="GO" id="GO:0043138">
    <property type="term" value="F:3'-5' DNA helicase activity"/>
    <property type="evidence" value="ECO:0007669"/>
    <property type="project" value="UniProtKB-UniRule"/>
</dbReference>
<dbReference type="InterPro" id="IPR000212">
    <property type="entry name" value="DNA_helicase_UvrD/REP"/>
</dbReference>
<evidence type="ECO:0000256" key="12">
    <source>
        <dbReference type="ARBA" id="ARBA00048988"/>
    </source>
</evidence>
<proteinExistence type="inferred from homology"/>
<evidence type="ECO:0000256" key="11">
    <source>
        <dbReference type="ARBA" id="ARBA00034617"/>
    </source>
</evidence>
<dbReference type="GO" id="GO:0003690">
    <property type="term" value="F:double-stranded DNA binding"/>
    <property type="evidence" value="ECO:0007669"/>
    <property type="project" value="UniProtKB-UniRule"/>
</dbReference>
<evidence type="ECO:0000256" key="3">
    <source>
        <dbReference type="ARBA" id="ARBA00022763"/>
    </source>
</evidence>
<keyword evidence="5 13" id="KW-0347">Helicase</keyword>
<dbReference type="RefSeq" id="WP_132040088.1">
    <property type="nucleotide sequence ID" value="NZ_SLWU01000017.1"/>
</dbReference>
<dbReference type="EC" id="3.1.-.-" evidence="13"/>
<dbReference type="PROSITE" id="PS51198">
    <property type="entry name" value="UVRD_HELICASE_ATP_BIND"/>
    <property type="match status" value="1"/>
</dbReference>
<feature type="domain" description="UvrD-like helicase C-terminal" evidence="16">
    <location>
        <begin position="492"/>
        <end position="780"/>
    </location>
</feature>
<dbReference type="EMBL" id="SLWU01000017">
    <property type="protein sequence ID" value="TCO61846.1"/>
    <property type="molecule type" value="Genomic_DNA"/>
</dbReference>
<dbReference type="InterPro" id="IPR014016">
    <property type="entry name" value="UvrD-like_ATP-bd"/>
</dbReference>
<evidence type="ECO:0000256" key="7">
    <source>
        <dbReference type="ARBA" id="ARBA00022840"/>
    </source>
</evidence>
<evidence type="ECO:0000256" key="4">
    <source>
        <dbReference type="ARBA" id="ARBA00022801"/>
    </source>
</evidence>
<keyword evidence="10 13" id="KW-0413">Isomerase</keyword>
<keyword evidence="8 13" id="KW-0238">DNA-binding</keyword>
<dbReference type="GO" id="GO:0016887">
    <property type="term" value="F:ATP hydrolysis activity"/>
    <property type="evidence" value="ECO:0007669"/>
    <property type="project" value="RHEA"/>
</dbReference>
<keyword evidence="6 13" id="KW-0269">Exonuclease</keyword>
<dbReference type="EC" id="5.6.2.4" evidence="13"/>